<dbReference type="PROSITE" id="PS51257">
    <property type="entry name" value="PROKAR_LIPOPROTEIN"/>
    <property type="match status" value="1"/>
</dbReference>
<dbReference type="Pfam" id="PF08486">
    <property type="entry name" value="SpoIID"/>
    <property type="match status" value="1"/>
</dbReference>
<dbReference type="EMBL" id="DSQF01000030">
    <property type="protein sequence ID" value="HGZ44515.1"/>
    <property type="molecule type" value="Genomic_DNA"/>
</dbReference>
<name>A0A832I6W3_UNCEI</name>
<dbReference type="InterPro" id="IPR013693">
    <property type="entry name" value="SpoIID/LytB_N"/>
</dbReference>
<evidence type="ECO:0000256" key="1">
    <source>
        <dbReference type="SAM" id="MobiDB-lite"/>
    </source>
</evidence>
<protein>
    <submittedName>
        <fullName evidence="4">SpoIID/LytB domain-containing protein</fullName>
    </submittedName>
</protein>
<comment type="caution">
    <text evidence="4">The sequence shown here is derived from an EMBL/GenBank/DDBJ whole genome shotgun (WGS) entry which is preliminary data.</text>
</comment>
<gene>
    <name evidence="4" type="ORF">ENR23_14125</name>
</gene>
<keyword evidence="2" id="KW-0732">Signal</keyword>
<proteinExistence type="predicted"/>
<reference evidence="4" key="1">
    <citation type="journal article" date="2020" name="mSystems">
        <title>Genome- and Community-Level Interaction Insights into Carbon Utilization and Element Cycling Functions of Hydrothermarchaeota in Hydrothermal Sediment.</title>
        <authorList>
            <person name="Zhou Z."/>
            <person name="Liu Y."/>
            <person name="Xu W."/>
            <person name="Pan J."/>
            <person name="Luo Z.H."/>
            <person name="Li M."/>
        </authorList>
    </citation>
    <scope>NUCLEOTIDE SEQUENCE [LARGE SCALE GENOMIC DNA]</scope>
    <source>
        <strain evidence="4">SpSt-381</strain>
    </source>
</reference>
<dbReference type="NCBIfam" id="TIGR02669">
    <property type="entry name" value="SpoIID_LytB"/>
    <property type="match status" value="1"/>
</dbReference>
<organism evidence="4">
    <name type="scientific">Eiseniibacteriota bacterium</name>
    <dbReference type="NCBI Taxonomy" id="2212470"/>
    <lineage>
        <taxon>Bacteria</taxon>
        <taxon>Candidatus Eiseniibacteriota</taxon>
    </lineage>
</organism>
<feature type="region of interest" description="Disordered" evidence="1">
    <location>
        <begin position="19"/>
        <end position="54"/>
    </location>
</feature>
<evidence type="ECO:0000313" key="4">
    <source>
        <dbReference type="EMBL" id="HGZ44515.1"/>
    </source>
</evidence>
<dbReference type="GO" id="GO:0030435">
    <property type="term" value="P:sporulation resulting in formation of a cellular spore"/>
    <property type="evidence" value="ECO:0007669"/>
    <property type="project" value="InterPro"/>
</dbReference>
<feature type="chain" id="PRO_5032406201" evidence="2">
    <location>
        <begin position="23"/>
        <end position="450"/>
    </location>
</feature>
<sequence length="450" mass="47196">MRRGLRALVAGAGLALAASSCAPPPRHTPPAPPPAPATAPATPAPPVPSPARFTTEGEPWIAVGLATDLDTLTLVPVSGARVRALGLRGGSHALPAGAALALRAAEGALRARGPADGPLADLRLPSPDTLALEPRDARAAAFAWRGKTWRGELRAFVNARGRITLVARMPLETYLCGVVPGEIGALADDLLEAGRAQAIAARSFTLFYLGRRAAEGFDLFASVEDQVYGPVESERPLATRCVTSTAGEVALSGGWPIRANYSSTCGGISAEVWEAWPEPPRPYLVSARDAGPSGDHCAASPHFRWRETWPAAELAANLARFGPPLGVRLPPGGVGEIVDVRVTARSRSGRVWRLAVETTTGTVEVHAHVLRQALRRPGRPGAILRSNLFKIDVRRDPRTRRALEVVASGGGNGHGAGLCQTGALGMARAGRDARAILAHYYAGASVERLY</sequence>
<evidence type="ECO:0000256" key="2">
    <source>
        <dbReference type="SAM" id="SignalP"/>
    </source>
</evidence>
<dbReference type="AlphaFoldDB" id="A0A832I6W3"/>
<feature type="domain" description="Sporulation stage II protein D amidase enhancer LytB N-terminal" evidence="3">
    <location>
        <begin position="160"/>
        <end position="249"/>
    </location>
</feature>
<evidence type="ECO:0000259" key="3">
    <source>
        <dbReference type="Pfam" id="PF08486"/>
    </source>
</evidence>
<accession>A0A832I6W3</accession>
<feature type="compositionally biased region" description="Pro residues" evidence="1">
    <location>
        <begin position="22"/>
        <end position="49"/>
    </location>
</feature>
<dbReference type="InterPro" id="IPR013486">
    <property type="entry name" value="SpoIID/LytB"/>
</dbReference>
<feature type="signal peptide" evidence="2">
    <location>
        <begin position="1"/>
        <end position="22"/>
    </location>
</feature>